<organism evidence="2 3">
    <name type="scientific">Dryococelus australis</name>
    <dbReference type="NCBI Taxonomy" id="614101"/>
    <lineage>
        <taxon>Eukaryota</taxon>
        <taxon>Metazoa</taxon>
        <taxon>Ecdysozoa</taxon>
        <taxon>Arthropoda</taxon>
        <taxon>Hexapoda</taxon>
        <taxon>Insecta</taxon>
        <taxon>Pterygota</taxon>
        <taxon>Neoptera</taxon>
        <taxon>Polyneoptera</taxon>
        <taxon>Phasmatodea</taxon>
        <taxon>Verophasmatodea</taxon>
        <taxon>Anareolatae</taxon>
        <taxon>Phasmatidae</taxon>
        <taxon>Eurycanthinae</taxon>
        <taxon>Dryococelus</taxon>
    </lineage>
</organism>
<evidence type="ECO:0000256" key="1">
    <source>
        <dbReference type="SAM" id="MobiDB-lite"/>
    </source>
</evidence>
<dbReference type="Proteomes" id="UP001159363">
    <property type="component" value="Chromosome X"/>
</dbReference>
<accession>A0ABQ9HL15</accession>
<reference evidence="2 3" key="1">
    <citation type="submission" date="2023-02" db="EMBL/GenBank/DDBJ databases">
        <title>LHISI_Scaffold_Assembly.</title>
        <authorList>
            <person name="Stuart O.P."/>
            <person name="Cleave R."/>
            <person name="Magrath M.J.L."/>
            <person name="Mikheyev A.S."/>
        </authorList>
    </citation>
    <scope>NUCLEOTIDE SEQUENCE [LARGE SCALE GENOMIC DNA]</scope>
    <source>
        <strain evidence="2">Daus_M_001</strain>
        <tissue evidence="2">Leg muscle</tissue>
    </source>
</reference>
<feature type="region of interest" description="Disordered" evidence="1">
    <location>
        <begin position="47"/>
        <end position="85"/>
    </location>
</feature>
<evidence type="ECO:0000313" key="3">
    <source>
        <dbReference type="Proteomes" id="UP001159363"/>
    </source>
</evidence>
<keyword evidence="3" id="KW-1185">Reference proteome</keyword>
<sequence>MKGKRKRVDPRENLPTSSIIRHNSPMRKFRGDSTGNLTQFTYMEASSLNTTPPQPLRQLGSMGVTHIDPYPQVDPLTVPSPGSQE</sequence>
<proteinExistence type="predicted"/>
<dbReference type="EMBL" id="JARBHB010000004">
    <property type="protein sequence ID" value="KAJ8884932.1"/>
    <property type="molecule type" value="Genomic_DNA"/>
</dbReference>
<evidence type="ECO:0000313" key="2">
    <source>
        <dbReference type="EMBL" id="KAJ8884932.1"/>
    </source>
</evidence>
<name>A0ABQ9HL15_9NEOP</name>
<comment type="caution">
    <text evidence="2">The sequence shown here is derived from an EMBL/GenBank/DDBJ whole genome shotgun (WGS) entry which is preliminary data.</text>
</comment>
<gene>
    <name evidence="2" type="ORF">PR048_011128</name>
</gene>
<protein>
    <submittedName>
        <fullName evidence="2">Uncharacterized protein</fullName>
    </submittedName>
</protein>